<feature type="transmembrane region" description="Helical" evidence="7">
    <location>
        <begin position="281"/>
        <end position="301"/>
    </location>
</feature>
<organism evidence="9 10">
    <name type="scientific">Solanum commersonii</name>
    <name type="common">Commerson's wild potato</name>
    <name type="synonym">Commerson's nightshade</name>
    <dbReference type="NCBI Taxonomy" id="4109"/>
    <lineage>
        <taxon>Eukaryota</taxon>
        <taxon>Viridiplantae</taxon>
        <taxon>Streptophyta</taxon>
        <taxon>Embryophyta</taxon>
        <taxon>Tracheophyta</taxon>
        <taxon>Spermatophyta</taxon>
        <taxon>Magnoliopsida</taxon>
        <taxon>eudicotyledons</taxon>
        <taxon>Gunneridae</taxon>
        <taxon>Pentapetalae</taxon>
        <taxon>asterids</taxon>
        <taxon>lamiids</taxon>
        <taxon>Solanales</taxon>
        <taxon>Solanaceae</taxon>
        <taxon>Solanoideae</taxon>
        <taxon>Solaneae</taxon>
        <taxon>Solanum</taxon>
    </lineage>
</organism>
<keyword evidence="4" id="KW-0460">Magnesium</keyword>
<feature type="transmembrane region" description="Helical" evidence="7">
    <location>
        <begin position="1206"/>
        <end position="1226"/>
    </location>
</feature>
<keyword evidence="3" id="KW-0479">Metal-binding</keyword>
<feature type="transmembrane region" description="Helical" evidence="7">
    <location>
        <begin position="1148"/>
        <end position="1168"/>
    </location>
</feature>
<dbReference type="Proteomes" id="UP000824120">
    <property type="component" value="Chromosome 2"/>
</dbReference>
<dbReference type="OrthoDB" id="116380at2759"/>
<feature type="transmembrane region" description="Helical" evidence="7">
    <location>
        <begin position="705"/>
        <end position="726"/>
    </location>
</feature>
<evidence type="ECO:0000256" key="6">
    <source>
        <dbReference type="ARBA" id="ARBA00023136"/>
    </source>
</evidence>
<dbReference type="InterPro" id="IPR023299">
    <property type="entry name" value="ATPase_P-typ_cyto_dom_N"/>
</dbReference>
<comment type="caution">
    <text evidence="9">The sequence shown here is derived from an EMBL/GenBank/DDBJ whole genome shotgun (WGS) entry which is preliminary data.</text>
</comment>
<comment type="subcellular location">
    <subcellularLocation>
        <location evidence="1">Membrane</location>
    </subcellularLocation>
</comment>
<feature type="transmembrane region" description="Helical" evidence="7">
    <location>
        <begin position="842"/>
        <end position="866"/>
    </location>
</feature>
<keyword evidence="5 7" id="KW-1133">Transmembrane helix</keyword>
<dbReference type="SUPFAM" id="SSF81665">
    <property type="entry name" value="Calcium ATPase, transmembrane domain M"/>
    <property type="match status" value="2"/>
</dbReference>
<accession>A0A9J6AHB3</accession>
<feature type="transmembrane region" description="Helical" evidence="7">
    <location>
        <begin position="195"/>
        <end position="211"/>
    </location>
</feature>
<evidence type="ECO:0000256" key="3">
    <source>
        <dbReference type="ARBA" id="ARBA00022723"/>
    </source>
</evidence>
<dbReference type="Gene3D" id="1.20.1110.10">
    <property type="entry name" value="Calcium-transporting ATPase, transmembrane domain"/>
    <property type="match status" value="3"/>
</dbReference>
<gene>
    <name evidence="9" type="ORF">H5410_009202</name>
</gene>
<feature type="transmembrane region" description="Helical" evidence="7">
    <location>
        <begin position="1120"/>
        <end position="1136"/>
    </location>
</feature>
<evidence type="ECO:0000256" key="7">
    <source>
        <dbReference type="SAM" id="Phobius"/>
    </source>
</evidence>
<dbReference type="PANTHER" id="PTHR24093:SF511">
    <property type="entry name" value="CALCIUM-TRANSPORTING ATPASE 12, PLASMA MEMBRANE-TYPE-LIKE"/>
    <property type="match status" value="1"/>
</dbReference>
<protein>
    <recommendedName>
        <fullName evidence="8">Cation-transporting P-type ATPase C-terminal domain-containing protein</fullName>
    </recommendedName>
</protein>
<feature type="transmembrane region" description="Helical" evidence="7">
    <location>
        <begin position="223"/>
        <end position="243"/>
    </location>
</feature>
<evidence type="ECO:0000256" key="5">
    <source>
        <dbReference type="ARBA" id="ARBA00022989"/>
    </source>
</evidence>
<sequence>MMEVDHGSDIEAQGSSPLLMNGELGNSSLIMRKSALIFKSTYKFIEAGARIASLSRVSSSSSSSTTTFYTPLPSFNLKHGDAEGGGDQIQIVETVAAIHDVYTVQSNNDHVEIELQPHDQSTHQQCLQISEENNLDALHSFEGVKGSNIHDDVDKGIRVGDISSCRKAIDLSHHMLILAGYGQFMIRQLVSKEPTIFLLAIAAILSFVFGIKEEGVQNGWFEGAILVVTIFVMVSFRFARNWYKRHLWKKQKDHKARMNYPPLISEKDSSFSAYFDKLNNYIHISGLLIGILITVVLFIRFKLGHKDDENGYRLETKEEPAEIAQIMNALKKVLTESKGTVRVLITSLGVTLVGMTEGVPFLISVTMAYWYPNFDVNMESVSTFCIENVGWSKEPKLKVSKFFLDRKDVTRIPPDVCSVLSDGIGVSTLTSQTTDQRMEEPILCWAEKNMGMQRDTLDQQVIIMKDNDSEMNPFEGPCGVVIEKNGDNGKEYYSHFKGQADSILPMCSSYYDMKGEVQDLDDETKSEFTQANNNNVNVVAFACKRTQVVEFDINGLTFIGMFVLEDTFNLDSMRRGIEILKEGGVKMIFTSEEDVEVLRTIGDETGLLNSHEALVVRGEDATKENVDKVCIMGNSSPAHKLLLIEELKKRGEVVAVVGEQASESNVVLEAAHFGLPVVTNWPETITYVINSIKGGRIVCENLRQFIQVEVILAISCLSINFILVILDGDSPLTIIQLVWVNLLVTFIGGPALLITQLRDELSIRPRKPPITKAMWRNILFQASYQTGIFVFLQHKGSAIQGITPKVNRSIVFNGFALCQLFNIFSARDLEQKNFFKGFGQNYLFWALSVLYLVLQFGFIEVEAVFVFSNTARLNWKQWVESILIGAVTWLVDMTVKWVSQYIKIDKYCDCGVLHLARNWLQYWFMRINCCYCGPRSTPNPTLASLDSSRSTSGKGWITNITRRGSSPLIMNGEFRNSMLIMRRLALILRSTYKFIEAGARIQSLSRVSSSSLSSTTTFYTPLPSFNLKHGDAECGEDEIQIVDIVADDNTVQSNNDHVDIDQSTHQQCLQVSEEIVKEKKLDWSDIHDVDKGIHVGDNSGRHMLIFTGYMIRQLVCKEPTIFLLAIAAMLSFVFGIKEEGVQNGWFEGALLVVIILVIVSFKFARNWYKRHLWKKQKDNKERKNYPLLISETDSSFCACFDKLNNYIHISGLLIGILITVVVFIRFKLGHKDDENGYRLETKEEPAEIAQIMNAMKKVLTESKGTVRVLINLLGVTLVGMTEGVPFLISITMAYWYPNFDVKMESVSTLCIENVGWLKEQKLEVSFFLTKKMLPRYRQMSAVFSQMEFVCPL</sequence>
<dbReference type="SUPFAM" id="SSF81660">
    <property type="entry name" value="Metal cation-transporting ATPase, ATP-binding domain N"/>
    <property type="match status" value="1"/>
</dbReference>
<evidence type="ECO:0000313" key="9">
    <source>
        <dbReference type="EMBL" id="KAG5623984.1"/>
    </source>
</evidence>
<dbReference type="InterPro" id="IPR036412">
    <property type="entry name" value="HAD-like_sf"/>
</dbReference>
<dbReference type="GO" id="GO:0005388">
    <property type="term" value="F:P-type calcium transporter activity"/>
    <property type="evidence" value="ECO:0007669"/>
    <property type="project" value="TreeGrafter"/>
</dbReference>
<feature type="transmembrane region" description="Helical" evidence="7">
    <location>
        <begin position="738"/>
        <end position="757"/>
    </location>
</feature>
<dbReference type="PANTHER" id="PTHR24093">
    <property type="entry name" value="CATION TRANSPORTING ATPASE"/>
    <property type="match status" value="1"/>
</dbReference>
<dbReference type="GO" id="GO:0005886">
    <property type="term" value="C:plasma membrane"/>
    <property type="evidence" value="ECO:0007669"/>
    <property type="project" value="TreeGrafter"/>
</dbReference>
<keyword evidence="10" id="KW-1185">Reference proteome</keyword>
<name>A0A9J6AHB3_SOLCO</name>
<dbReference type="SUPFAM" id="SSF56784">
    <property type="entry name" value="HAD-like"/>
    <property type="match status" value="1"/>
</dbReference>
<evidence type="ECO:0000259" key="8">
    <source>
        <dbReference type="Pfam" id="PF00689"/>
    </source>
</evidence>
<feature type="transmembrane region" description="Helical" evidence="7">
    <location>
        <begin position="1268"/>
        <end position="1296"/>
    </location>
</feature>
<dbReference type="Pfam" id="PF13246">
    <property type="entry name" value="Cation_ATPase"/>
    <property type="match status" value="1"/>
</dbReference>
<evidence type="ECO:0000256" key="2">
    <source>
        <dbReference type="ARBA" id="ARBA00022692"/>
    </source>
</evidence>
<evidence type="ECO:0000256" key="1">
    <source>
        <dbReference type="ARBA" id="ARBA00004370"/>
    </source>
</evidence>
<reference evidence="9 10" key="1">
    <citation type="submission" date="2020-09" db="EMBL/GenBank/DDBJ databases">
        <title>De no assembly of potato wild relative species, Solanum commersonii.</title>
        <authorList>
            <person name="Cho K."/>
        </authorList>
    </citation>
    <scope>NUCLEOTIDE SEQUENCE [LARGE SCALE GENOMIC DNA]</scope>
    <source>
        <strain evidence="9">LZ3.2</strain>
        <tissue evidence="9">Leaf</tissue>
    </source>
</reference>
<dbReference type="Pfam" id="PF00689">
    <property type="entry name" value="Cation_ATPase_C"/>
    <property type="match status" value="1"/>
</dbReference>
<evidence type="ECO:0000313" key="10">
    <source>
        <dbReference type="Proteomes" id="UP000824120"/>
    </source>
</evidence>
<proteinExistence type="predicted"/>
<dbReference type="InterPro" id="IPR006068">
    <property type="entry name" value="ATPase_P-typ_cation-transptr_C"/>
</dbReference>
<dbReference type="Gene3D" id="3.40.1110.10">
    <property type="entry name" value="Calcium-transporting ATPase, cytoplasmic domain N"/>
    <property type="match status" value="1"/>
</dbReference>
<dbReference type="GO" id="GO:0000166">
    <property type="term" value="F:nucleotide binding"/>
    <property type="evidence" value="ECO:0007669"/>
    <property type="project" value="InterPro"/>
</dbReference>
<feature type="domain" description="Cation-transporting P-type ATPase C-terminal" evidence="8">
    <location>
        <begin position="730"/>
        <end position="898"/>
    </location>
</feature>
<dbReference type="InterPro" id="IPR023214">
    <property type="entry name" value="HAD_sf"/>
</dbReference>
<dbReference type="Gene3D" id="3.40.50.1000">
    <property type="entry name" value="HAD superfamily/HAD-like"/>
    <property type="match status" value="1"/>
</dbReference>
<dbReference type="GO" id="GO:0046872">
    <property type="term" value="F:metal ion binding"/>
    <property type="evidence" value="ECO:0007669"/>
    <property type="project" value="UniProtKB-KW"/>
</dbReference>
<keyword evidence="6 7" id="KW-0472">Membrane</keyword>
<dbReference type="InterPro" id="IPR023298">
    <property type="entry name" value="ATPase_P-typ_TM_dom_sf"/>
</dbReference>
<keyword evidence="2 7" id="KW-0812">Transmembrane</keyword>
<dbReference type="EMBL" id="JACXVP010000002">
    <property type="protein sequence ID" value="KAG5623984.1"/>
    <property type="molecule type" value="Genomic_DNA"/>
</dbReference>
<evidence type="ECO:0000256" key="4">
    <source>
        <dbReference type="ARBA" id="ARBA00022842"/>
    </source>
</evidence>